<accession>A0A6I4KX56</accession>
<evidence type="ECO:0000313" key="2">
    <source>
        <dbReference type="EMBL" id="MVW75352.1"/>
    </source>
</evidence>
<organism evidence="2 3">
    <name type="scientific">Pseudomonas xionganensis</name>
    <dbReference type="NCBI Taxonomy" id="2654845"/>
    <lineage>
        <taxon>Bacteria</taxon>
        <taxon>Pseudomonadati</taxon>
        <taxon>Pseudomonadota</taxon>
        <taxon>Gammaproteobacteria</taxon>
        <taxon>Pseudomonadales</taxon>
        <taxon>Pseudomonadaceae</taxon>
        <taxon>Pseudomonas</taxon>
    </lineage>
</organism>
<dbReference type="Proteomes" id="UP000429555">
    <property type="component" value="Unassembled WGS sequence"/>
</dbReference>
<keyword evidence="1" id="KW-0472">Membrane</keyword>
<dbReference type="AlphaFoldDB" id="A0A6I4KX56"/>
<keyword evidence="1" id="KW-1133">Transmembrane helix</keyword>
<dbReference type="RefSeq" id="WP_160344428.1">
    <property type="nucleotide sequence ID" value="NZ_WKJZ01000001.1"/>
</dbReference>
<reference evidence="2 3" key="1">
    <citation type="submission" date="2019-11" db="EMBL/GenBank/DDBJ databases">
        <title>Pseudomonas flavidum sp. nov., isolated from Baiyang Lake.</title>
        <authorList>
            <person name="Zhao Y."/>
        </authorList>
    </citation>
    <scope>NUCLEOTIDE SEQUENCE [LARGE SCALE GENOMIC DNA]</scope>
    <source>
        <strain evidence="3">R-22-3 w-18</strain>
    </source>
</reference>
<gene>
    <name evidence="2" type="ORF">GJV18_08480</name>
</gene>
<sequence length="86" mass="10153">MIEQIFWWTGAVVAICACVMIACLFLCGAAWAVKKAFNYWWDRTLTIYRFESLRYYFGIMVENGRTGLLKEVEKSKQEAQQQERDQ</sequence>
<proteinExistence type="predicted"/>
<protein>
    <submittedName>
        <fullName evidence="2">Uncharacterized protein</fullName>
    </submittedName>
</protein>
<keyword evidence="3" id="KW-1185">Reference proteome</keyword>
<evidence type="ECO:0000313" key="3">
    <source>
        <dbReference type="Proteomes" id="UP000429555"/>
    </source>
</evidence>
<feature type="transmembrane region" description="Helical" evidence="1">
    <location>
        <begin position="6"/>
        <end position="33"/>
    </location>
</feature>
<evidence type="ECO:0000256" key="1">
    <source>
        <dbReference type="SAM" id="Phobius"/>
    </source>
</evidence>
<keyword evidence="1" id="KW-0812">Transmembrane</keyword>
<name>A0A6I4KX56_9PSED</name>
<comment type="caution">
    <text evidence="2">The sequence shown here is derived from an EMBL/GenBank/DDBJ whole genome shotgun (WGS) entry which is preliminary data.</text>
</comment>
<dbReference type="EMBL" id="WKJZ01000001">
    <property type="protein sequence ID" value="MVW75352.1"/>
    <property type="molecule type" value="Genomic_DNA"/>
</dbReference>